<protein>
    <recommendedName>
        <fullName evidence="7">DNA 3'-5' helicase</fullName>
        <ecNumber evidence="7">5.6.2.4</ecNumber>
    </recommendedName>
</protein>
<sequence length="989" mass="104941">MELTQAQDRAARHQGPLAVIAGAGTGKTLTMVERYLRLVADGVEPSAIVAVTFTRAAAAELRARVRAALLGNDASLGASVDAALITTFDGLNHHLVRAYPWAHDLGTDVEVADPEIGAATASIEAGALLAAALGTTTLPSSLTLVQALADEAQRQPERTLAALSVPMEPARDDHVRRARAFWRDVALRLGTALAASNAATDAQRRFLTQAQLLANAIDAWLDSPHTDASGLVADARSIGLRSRGAGIDQVRSVIQELREALDDPARRWQALGWTRADELVTVRQPQLATIAASVIRAGDERRRRVGEASFSAIERAALAVLEDSTARAELSDRWHALIVDEFQDVSENQLRLVELLTSVVQGRAAVVGDPKQAIYAFRGARPELATSFAERSAVIELEQSFRSLPRIIDLANDYAQRALGASERLRPTRSAPSSDGSIAVVQVVGGRAVERRRGAARAVAARIKRDITDGTLRARDIAVVARRWADLDDYRRELGSVGVAAIASGGGSLLDTNVGLLVSSILRWLADPSDDAAAIAVARADVIGFRDDELVAYAHERDLTRPWSTFLEALDDPRSRRLRTLRDNTRGASASCAIVAACELLEIDDALAEGPDPERTLADLHAMVGLIARLATGRSLGEVVALLERLRTTGVSLPRPPVAGADAITLTTVHGAKGLEWPMVVAVGLEADPHPALPEGLVLHPTLGVAWRDRDEQNPSSRALEIGAHLAHEREQEQRRLTYVALTRARDTVLVVLDGDADSALRESLHAVGTNEWTTIDVLADEPDRDGAADGADAVPMPSSPPPDSGASEADEPAPVPPPTAPPRSIAGLAATLTCPWLAHWCGPEGADALRHPTDGLVRVPAESAALCGVDPTVPLAPVVRDVHLGTWTVTAVALAVTDAAVIVPVRSVRAAEPEARLAAALSAHALERRSAVLLALDEGVATAIEAVAPEDVPVAAAPPCRRCRFRHRCPGSRVTFDSVVHTAVVDEA</sequence>
<evidence type="ECO:0000256" key="1">
    <source>
        <dbReference type="ARBA" id="ARBA00022741"/>
    </source>
</evidence>
<evidence type="ECO:0000259" key="11">
    <source>
        <dbReference type="PROSITE" id="PS51198"/>
    </source>
</evidence>
<dbReference type="PANTHER" id="PTHR11070">
    <property type="entry name" value="UVRD / RECB / PCRA DNA HELICASE FAMILY MEMBER"/>
    <property type="match status" value="1"/>
</dbReference>
<evidence type="ECO:0000256" key="6">
    <source>
        <dbReference type="ARBA" id="ARBA00034617"/>
    </source>
</evidence>
<evidence type="ECO:0000256" key="5">
    <source>
        <dbReference type="ARBA" id="ARBA00023235"/>
    </source>
</evidence>
<dbReference type="PROSITE" id="PS51198">
    <property type="entry name" value="UVRD_HELICASE_ATP_BIND"/>
    <property type="match status" value="1"/>
</dbReference>
<organism evidence="13 14">
    <name type="scientific">Acidimicrobium ferrooxidans (strain DSM 10331 / JCM 15462 / NBRC 103882 / ICP)</name>
    <dbReference type="NCBI Taxonomy" id="525909"/>
    <lineage>
        <taxon>Bacteria</taxon>
        <taxon>Bacillati</taxon>
        <taxon>Actinomycetota</taxon>
        <taxon>Acidimicrobiia</taxon>
        <taxon>Acidimicrobiales</taxon>
        <taxon>Acidimicrobiaceae</taxon>
        <taxon>Acidimicrobium</taxon>
    </lineage>
</organism>
<dbReference type="GO" id="GO:0000725">
    <property type="term" value="P:recombinational repair"/>
    <property type="evidence" value="ECO:0007669"/>
    <property type="project" value="TreeGrafter"/>
</dbReference>
<dbReference type="KEGG" id="afo:Afer_1579"/>
<dbReference type="Gene3D" id="3.40.50.300">
    <property type="entry name" value="P-loop containing nucleotide triphosphate hydrolases"/>
    <property type="match status" value="4"/>
</dbReference>
<dbReference type="EC" id="5.6.2.4" evidence="7"/>
<keyword evidence="14" id="KW-1185">Reference proteome</keyword>
<name>C7M0J3_ACIFD</name>
<dbReference type="InterPro" id="IPR000212">
    <property type="entry name" value="DNA_helicase_UvrD/REP"/>
</dbReference>
<dbReference type="InterPro" id="IPR014017">
    <property type="entry name" value="DNA_helicase_UvrD-like_C"/>
</dbReference>
<evidence type="ECO:0000256" key="9">
    <source>
        <dbReference type="PROSITE-ProRule" id="PRU00560"/>
    </source>
</evidence>
<dbReference type="InterPro" id="IPR014016">
    <property type="entry name" value="UvrD-like_ATP-bd"/>
</dbReference>
<dbReference type="GO" id="GO:0005524">
    <property type="term" value="F:ATP binding"/>
    <property type="evidence" value="ECO:0007669"/>
    <property type="project" value="UniProtKB-UniRule"/>
</dbReference>
<evidence type="ECO:0000313" key="14">
    <source>
        <dbReference type="Proteomes" id="UP000000771"/>
    </source>
</evidence>
<dbReference type="STRING" id="525909.Afer_1579"/>
<dbReference type="SUPFAM" id="SSF52540">
    <property type="entry name" value="P-loop containing nucleoside triphosphate hydrolases"/>
    <property type="match status" value="1"/>
</dbReference>
<dbReference type="Proteomes" id="UP000000771">
    <property type="component" value="Chromosome"/>
</dbReference>
<keyword evidence="3 9" id="KW-0347">Helicase</keyword>
<keyword evidence="4 9" id="KW-0067">ATP-binding</keyword>
<feature type="region of interest" description="Disordered" evidence="10">
    <location>
        <begin position="777"/>
        <end position="825"/>
    </location>
</feature>
<comment type="catalytic activity">
    <reaction evidence="6">
        <text>Couples ATP hydrolysis with the unwinding of duplex DNA by translocating in the 3'-5' direction.</text>
        <dbReference type="EC" id="5.6.2.4"/>
    </reaction>
</comment>
<dbReference type="HOGENOM" id="CLU_001114_1_0_11"/>
<dbReference type="OrthoDB" id="9810135at2"/>
<proteinExistence type="predicted"/>
<dbReference type="PROSITE" id="PS51217">
    <property type="entry name" value="UVRD_HELICASE_CTER"/>
    <property type="match status" value="1"/>
</dbReference>
<evidence type="ECO:0000256" key="3">
    <source>
        <dbReference type="ARBA" id="ARBA00022806"/>
    </source>
</evidence>
<evidence type="ECO:0000256" key="7">
    <source>
        <dbReference type="ARBA" id="ARBA00034808"/>
    </source>
</evidence>
<reference evidence="13 14" key="1">
    <citation type="journal article" date="2009" name="Stand. Genomic Sci.">
        <title>Complete genome sequence of Acidimicrobium ferrooxidans type strain (ICP).</title>
        <authorList>
            <person name="Clum A."/>
            <person name="Nolan M."/>
            <person name="Lang E."/>
            <person name="Glavina Del Rio T."/>
            <person name="Tice H."/>
            <person name="Copeland A."/>
            <person name="Cheng J.F."/>
            <person name="Lucas S."/>
            <person name="Chen F."/>
            <person name="Bruce D."/>
            <person name="Goodwin L."/>
            <person name="Pitluck S."/>
            <person name="Ivanova N."/>
            <person name="Mavrommatis K."/>
            <person name="Mikhailova N."/>
            <person name="Pati A."/>
            <person name="Chen A."/>
            <person name="Palaniappan K."/>
            <person name="Goker M."/>
            <person name="Spring S."/>
            <person name="Land M."/>
            <person name="Hauser L."/>
            <person name="Chang Y.J."/>
            <person name="Jeffries C.C."/>
            <person name="Chain P."/>
            <person name="Bristow J."/>
            <person name="Eisen J.A."/>
            <person name="Markowitz V."/>
            <person name="Hugenholtz P."/>
            <person name="Kyrpides N.C."/>
            <person name="Klenk H.P."/>
            <person name="Lapidus A."/>
        </authorList>
    </citation>
    <scope>NUCLEOTIDE SEQUENCE [LARGE SCALE GENOMIC DNA]</scope>
    <source>
        <strain evidence="14">DSM 10331 / JCM 15462 / NBRC 103882 / ICP</strain>
    </source>
</reference>
<dbReference type="RefSeq" id="WP_015798980.1">
    <property type="nucleotide sequence ID" value="NC_013124.1"/>
</dbReference>
<feature type="binding site" evidence="9">
    <location>
        <begin position="21"/>
        <end position="28"/>
    </location>
    <ligand>
        <name>ATP</name>
        <dbReference type="ChEBI" id="CHEBI:30616"/>
    </ligand>
</feature>
<dbReference type="Pfam" id="PF00580">
    <property type="entry name" value="UvrD-helicase"/>
    <property type="match status" value="1"/>
</dbReference>
<keyword evidence="2 9" id="KW-0378">Hydrolase</keyword>
<feature type="domain" description="UvrD-like helicase C-terminal" evidence="12">
    <location>
        <begin position="405"/>
        <end position="674"/>
    </location>
</feature>
<dbReference type="Pfam" id="PF13361">
    <property type="entry name" value="UvrD_C"/>
    <property type="match status" value="1"/>
</dbReference>
<dbReference type="GO" id="GO:0003677">
    <property type="term" value="F:DNA binding"/>
    <property type="evidence" value="ECO:0007669"/>
    <property type="project" value="InterPro"/>
</dbReference>
<keyword evidence="1 9" id="KW-0547">Nucleotide-binding</keyword>
<dbReference type="AlphaFoldDB" id="C7M0J3"/>
<evidence type="ECO:0000313" key="13">
    <source>
        <dbReference type="EMBL" id="ACU54501.1"/>
    </source>
</evidence>
<accession>C7M0J3</accession>
<dbReference type="eggNOG" id="COG1074">
    <property type="taxonomic scope" value="Bacteria"/>
</dbReference>
<keyword evidence="5" id="KW-0413">Isomerase</keyword>
<dbReference type="PANTHER" id="PTHR11070:SF2">
    <property type="entry name" value="ATP-DEPENDENT DNA HELICASE SRS2"/>
    <property type="match status" value="1"/>
</dbReference>
<dbReference type="GO" id="GO:0016887">
    <property type="term" value="F:ATP hydrolysis activity"/>
    <property type="evidence" value="ECO:0007669"/>
    <property type="project" value="RHEA"/>
</dbReference>
<evidence type="ECO:0000256" key="2">
    <source>
        <dbReference type="ARBA" id="ARBA00022801"/>
    </source>
</evidence>
<evidence type="ECO:0000256" key="10">
    <source>
        <dbReference type="SAM" id="MobiDB-lite"/>
    </source>
</evidence>
<dbReference type="GO" id="GO:0043138">
    <property type="term" value="F:3'-5' DNA helicase activity"/>
    <property type="evidence" value="ECO:0007669"/>
    <property type="project" value="UniProtKB-EC"/>
</dbReference>
<evidence type="ECO:0000256" key="8">
    <source>
        <dbReference type="ARBA" id="ARBA00048988"/>
    </source>
</evidence>
<comment type="catalytic activity">
    <reaction evidence="8">
        <text>ATP + H2O = ADP + phosphate + H(+)</text>
        <dbReference type="Rhea" id="RHEA:13065"/>
        <dbReference type="ChEBI" id="CHEBI:15377"/>
        <dbReference type="ChEBI" id="CHEBI:15378"/>
        <dbReference type="ChEBI" id="CHEBI:30616"/>
        <dbReference type="ChEBI" id="CHEBI:43474"/>
        <dbReference type="ChEBI" id="CHEBI:456216"/>
        <dbReference type="EC" id="5.6.2.4"/>
    </reaction>
</comment>
<dbReference type="EMBL" id="CP001631">
    <property type="protein sequence ID" value="ACU54501.1"/>
    <property type="molecule type" value="Genomic_DNA"/>
</dbReference>
<feature type="domain" description="UvrD-like helicase ATP-binding" evidence="11">
    <location>
        <begin position="1"/>
        <end position="404"/>
    </location>
</feature>
<evidence type="ECO:0000256" key="4">
    <source>
        <dbReference type="ARBA" id="ARBA00022840"/>
    </source>
</evidence>
<dbReference type="InterPro" id="IPR027417">
    <property type="entry name" value="P-loop_NTPase"/>
</dbReference>
<gene>
    <name evidence="13" type="ordered locus">Afer_1579</name>
</gene>
<evidence type="ECO:0000259" key="12">
    <source>
        <dbReference type="PROSITE" id="PS51217"/>
    </source>
</evidence>
<dbReference type="Gene3D" id="1.10.486.10">
    <property type="entry name" value="PCRA, domain 4"/>
    <property type="match status" value="1"/>
</dbReference>